<dbReference type="PROSITE" id="PS50227">
    <property type="entry name" value="G_PROTEIN_RECEP_F2_3"/>
    <property type="match status" value="1"/>
</dbReference>
<dbReference type="AlphaFoldDB" id="A0A0F6W6Z8"/>
<organism evidence="3 4">
    <name type="scientific">Sandaracinus amylolyticus</name>
    <dbReference type="NCBI Taxonomy" id="927083"/>
    <lineage>
        <taxon>Bacteria</taxon>
        <taxon>Pseudomonadati</taxon>
        <taxon>Myxococcota</taxon>
        <taxon>Polyangia</taxon>
        <taxon>Polyangiales</taxon>
        <taxon>Sandaracinaceae</taxon>
        <taxon>Sandaracinus</taxon>
    </lineage>
</organism>
<evidence type="ECO:0000313" key="4">
    <source>
        <dbReference type="Proteomes" id="UP000034883"/>
    </source>
</evidence>
<dbReference type="GO" id="GO:0016020">
    <property type="term" value="C:membrane"/>
    <property type="evidence" value="ECO:0007669"/>
    <property type="project" value="InterPro"/>
</dbReference>
<dbReference type="STRING" id="927083.DB32_006172"/>
<dbReference type="InterPro" id="IPR001879">
    <property type="entry name" value="GPCR_2_extracellular_dom"/>
</dbReference>
<evidence type="ECO:0000313" key="3">
    <source>
        <dbReference type="EMBL" id="AKF09023.1"/>
    </source>
</evidence>
<evidence type="ECO:0000256" key="1">
    <source>
        <dbReference type="SAM" id="MobiDB-lite"/>
    </source>
</evidence>
<evidence type="ECO:0000259" key="2">
    <source>
        <dbReference type="PROSITE" id="PS50227"/>
    </source>
</evidence>
<feature type="region of interest" description="Disordered" evidence="1">
    <location>
        <begin position="116"/>
        <end position="137"/>
    </location>
</feature>
<dbReference type="KEGG" id="samy:DB32_006172"/>
<reference evidence="3 4" key="1">
    <citation type="submission" date="2015-03" db="EMBL/GenBank/DDBJ databases">
        <title>Genome assembly of Sandaracinus amylolyticus DSM 53668.</title>
        <authorList>
            <person name="Sharma G."/>
            <person name="Subramanian S."/>
        </authorList>
    </citation>
    <scope>NUCLEOTIDE SEQUENCE [LARGE SCALE GENOMIC DNA]</scope>
    <source>
        <strain evidence="3 4">DSM 53668</strain>
    </source>
</reference>
<gene>
    <name evidence="3" type="ORF">DB32_006172</name>
</gene>
<dbReference type="InterPro" id="IPR021655">
    <property type="entry name" value="Put_metal-bd"/>
</dbReference>
<name>A0A0F6W6Z8_9BACT</name>
<sequence>MIAASFLVLGACGDPDDPTVDAATDAPSVCTSDEQCDDGAFCNGEELCLPRAPGADARGCATDRAACQDDQVCDEEADRCRQDCAVATDADGDGADAIDCGGEDCDDTRADVRPDATEVCDPDGRDEDCDPTTFGDRDDDGDDHVDDACCNGDRCGDDCDDEDDATYPGQVEACNERDDDCDGDTDETVLVRYVVDADRDGHGAEGSSESVLACAPPAGYAEVADDCDDAIGSVHPGAYDRCDGTVDDDCSGTADDPPGGCACANGSSRTCPLPGACGASTQTCVAGTWPECAVIATDEVCGNGLDEDCDGAADDGCTCDEPVRFCGSDVGACERGVQVCANDGAWSACFDAIDPTPETCNDVDDDCDGTVDEGVFFRCWDDGDGDGYATLTAAVTAMCRTSCPAGTTSRDPANVAQRDCDPGDGRAFPGQTSGFGTPRPGGSFDFDCNGAATITSFILSSCADDGTGRCVADEGIDAPGPCGSATTFRVCAPMSAGSSGTRCEQAFVCGPAENCGDSNRVACR</sequence>
<proteinExistence type="predicted"/>
<protein>
    <submittedName>
        <fullName evidence="3">BNR repeat domain protein</fullName>
    </submittedName>
</protein>
<feature type="compositionally biased region" description="Acidic residues" evidence="1">
    <location>
        <begin position="118"/>
        <end position="130"/>
    </location>
</feature>
<dbReference type="Pfam" id="PF11617">
    <property type="entry name" value="Cu-binding_MopE"/>
    <property type="match status" value="5"/>
</dbReference>
<keyword evidence="4" id="KW-1185">Reference proteome</keyword>
<dbReference type="EMBL" id="CP011125">
    <property type="protein sequence ID" value="AKF09023.1"/>
    <property type="molecule type" value="Genomic_DNA"/>
</dbReference>
<dbReference type="Proteomes" id="UP000034883">
    <property type="component" value="Chromosome"/>
</dbReference>
<feature type="domain" description="G-protein coupled receptors family 2 profile 1" evidence="2">
    <location>
        <begin position="348"/>
        <end position="452"/>
    </location>
</feature>
<accession>A0A0F6W6Z8</accession>
<dbReference type="GO" id="GO:0004930">
    <property type="term" value="F:G protein-coupled receptor activity"/>
    <property type="evidence" value="ECO:0007669"/>
    <property type="project" value="InterPro"/>
</dbReference>